<protein>
    <submittedName>
        <fullName evidence="2">Uncharacterized protein</fullName>
    </submittedName>
</protein>
<organism evidence="2 3">
    <name type="scientific">Novymonas esmeraldas</name>
    <dbReference type="NCBI Taxonomy" id="1808958"/>
    <lineage>
        <taxon>Eukaryota</taxon>
        <taxon>Discoba</taxon>
        <taxon>Euglenozoa</taxon>
        <taxon>Kinetoplastea</taxon>
        <taxon>Metakinetoplastina</taxon>
        <taxon>Trypanosomatida</taxon>
        <taxon>Trypanosomatidae</taxon>
        <taxon>Novymonas</taxon>
    </lineage>
</organism>
<accession>A0AAW0EP66</accession>
<gene>
    <name evidence="2" type="ORF">NESM_000528700</name>
</gene>
<reference evidence="2 3" key="1">
    <citation type="journal article" date="2021" name="MBio">
        <title>A New Model Trypanosomatid, Novymonas esmeraldas: Genomic Perception of Its 'Candidatus Pandoraea novymonadis' Endosymbiont.</title>
        <authorList>
            <person name="Zakharova A."/>
            <person name="Saura A."/>
            <person name="Butenko A."/>
            <person name="Podesvova L."/>
            <person name="Warmusova S."/>
            <person name="Kostygov A.Y."/>
            <person name="Nenarokova A."/>
            <person name="Lukes J."/>
            <person name="Opperdoes F.R."/>
            <person name="Yurchenko V."/>
        </authorList>
    </citation>
    <scope>NUCLEOTIDE SEQUENCE [LARGE SCALE GENOMIC DNA]</scope>
    <source>
        <strain evidence="2 3">E262AT.01</strain>
    </source>
</reference>
<proteinExistence type="predicted"/>
<evidence type="ECO:0000313" key="2">
    <source>
        <dbReference type="EMBL" id="KAK7195955.1"/>
    </source>
</evidence>
<dbReference type="AlphaFoldDB" id="A0AAW0EP66"/>
<evidence type="ECO:0000256" key="1">
    <source>
        <dbReference type="SAM" id="MobiDB-lite"/>
    </source>
</evidence>
<dbReference type="Proteomes" id="UP001430356">
    <property type="component" value="Unassembled WGS sequence"/>
</dbReference>
<dbReference type="EMBL" id="JAECZO010000065">
    <property type="protein sequence ID" value="KAK7195955.1"/>
    <property type="molecule type" value="Genomic_DNA"/>
</dbReference>
<feature type="region of interest" description="Disordered" evidence="1">
    <location>
        <begin position="293"/>
        <end position="315"/>
    </location>
</feature>
<feature type="region of interest" description="Disordered" evidence="1">
    <location>
        <begin position="101"/>
        <end position="123"/>
    </location>
</feature>
<comment type="caution">
    <text evidence="2">The sequence shown here is derived from an EMBL/GenBank/DDBJ whole genome shotgun (WGS) entry which is preliminary data.</text>
</comment>
<keyword evidence="3" id="KW-1185">Reference proteome</keyword>
<sequence length="512" mass="52723">MRCAAAVVLGAASTSAPEAAHALCEHHDLSSTAPPGTSPRLAREEHLDAADAQGRRTWSANARHACSISGGRGASTSSRAPRPTTARQLCRAALGLDLTSGAVPSGSDHTRAAGHGSDGNSDVDARQAWQGAARAPGSQHAVAALPPVHSACGDDQQAVLREGVGAARLGESTLLLDGVACHRVVICGRILRCIDAGANGSTAATTNSSSAPPFDLLWVSDTSGVVCVWRRRRATEARHRPLSCLAAAAAYGDGGAWPSLLPREWNLLQQQQQHQQRPCAAAVDDVASRRAAALESPPASPGAVTTATPSLHAPCVSDDDGDVDLRVNDYVVCIGSLAFADVDVQVAHALQPYAAALREATWAAATALHVTQHDNGAVTVGAGGRSSPQSFVLLPGSAAPLTVEAARAELGVVGALPASTRFLSAEEAESWDGVADAHNAFSSSAAPPSTTTRAAAVHHASVPLLCIKGEARLVLDVNECLYWWLAAAETHLRLRARKITPTTCPATPLLGD</sequence>
<evidence type="ECO:0000313" key="3">
    <source>
        <dbReference type="Proteomes" id="UP001430356"/>
    </source>
</evidence>
<name>A0AAW0EP66_9TRYP</name>